<evidence type="ECO:0000256" key="4">
    <source>
        <dbReference type="ARBA" id="ARBA00023002"/>
    </source>
</evidence>
<comment type="similarity">
    <text evidence="2">Belongs to the cytochrome P450 family.</text>
</comment>
<dbReference type="InterPro" id="IPR001128">
    <property type="entry name" value="Cyt_P450"/>
</dbReference>
<evidence type="ECO:0000256" key="6">
    <source>
        <dbReference type="ARBA" id="ARBA00023033"/>
    </source>
</evidence>
<dbReference type="PANTHER" id="PTHR24287">
    <property type="entry name" value="P450, PUTATIVE (EUROFUNG)-RELATED"/>
    <property type="match status" value="1"/>
</dbReference>
<evidence type="ECO:0000256" key="3">
    <source>
        <dbReference type="ARBA" id="ARBA00022723"/>
    </source>
</evidence>
<dbReference type="Pfam" id="PF00067">
    <property type="entry name" value="p450"/>
    <property type="match status" value="1"/>
</dbReference>
<keyword evidence="3" id="KW-0479">Metal-binding</keyword>
<evidence type="ECO:0008006" key="10">
    <source>
        <dbReference type="Google" id="ProtNLM"/>
    </source>
</evidence>
<keyword evidence="9" id="KW-1185">Reference proteome</keyword>
<gene>
    <name evidence="8" type="ORF">BP5553_00414</name>
</gene>
<evidence type="ECO:0000256" key="5">
    <source>
        <dbReference type="ARBA" id="ARBA00023004"/>
    </source>
</evidence>
<evidence type="ECO:0000256" key="7">
    <source>
        <dbReference type="SAM" id="Phobius"/>
    </source>
</evidence>
<dbReference type="PANTHER" id="PTHR24287:SF17">
    <property type="entry name" value="P450, PUTATIVE (EUROFUNG)-RELATED"/>
    <property type="match status" value="1"/>
</dbReference>
<dbReference type="InterPro" id="IPR047146">
    <property type="entry name" value="Cyt_P450_E_CYP52_fungi"/>
</dbReference>
<evidence type="ECO:0000256" key="1">
    <source>
        <dbReference type="ARBA" id="ARBA00001971"/>
    </source>
</evidence>
<organism evidence="8 9">
    <name type="scientific">Venustampulla echinocandica</name>
    <dbReference type="NCBI Taxonomy" id="2656787"/>
    <lineage>
        <taxon>Eukaryota</taxon>
        <taxon>Fungi</taxon>
        <taxon>Dikarya</taxon>
        <taxon>Ascomycota</taxon>
        <taxon>Pezizomycotina</taxon>
        <taxon>Leotiomycetes</taxon>
        <taxon>Helotiales</taxon>
        <taxon>Pleuroascaceae</taxon>
        <taxon>Venustampulla</taxon>
    </lineage>
</organism>
<dbReference type="PRINTS" id="PR01239">
    <property type="entry name" value="EP450IICYP52"/>
</dbReference>
<evidence type="ECO:0000313" key="9">
    <source>
        <dbReference type="Proteomes" id="UP000254866"/>
    </source>
</evidence>
<dbReference type="RefSeq" id="XP_031873091.1">
    <property type="nucleotide sequence ID" value="XM_032009037.1"/>
</dbReference>
<dbReference type="GeneID" id="43593263"/>
<name>A0A370TY30_9HELO</name>
<keyword evidence="4" id="KW-0560">Oxidoreductase</keyword>
<keyword evidence="7" id="KW-0812">Transmembrane</keyword>
<dbReference type="EMBL" id="NPIC01000001">
    <property type="protein sequence ID" value="RDL40435.1"/>
    <property type="molecule type" value="Genomic_DNA"/>
</dbReference>
<evidence type="ECO:0000313" key="8">
    <source>
        <dbReference type="EMBL" id="RDL40435.1"/>
    </source>
</evidence>
<sequence length="508" mass="57280">MESFMNSGSRMRAIWLCGALSVIVAVRILLARLRISRRRRVLVATAGCKLPPSYPHRDPFGFDMVTESIDAFKSKTFLARQCLQYEVHGTTFSSRYLHQTIINTIDPENIQSVLSTDFDNYGIGWRRKDAFEPLLGKSLFQLDGHAWAASRALLRPAFGKTQVNNLNMFETHVKHLVEAIKTRTMETGQADLAPLFVCLSADLTTEFIHGKSLGSLKNESDENDKNFFEAIKKAGKACEERWQLGLLGKFFPQREFYSNVKKVNTYMDQLIDNALEDESARKEGSRYDFLANLSRVTTDKKVLQDEMCMLFIAGTDALSSMLTNLFFLIGRSPDIWSKLRKEVEFLEGRPPTIKELKGLKYLQSCLNESLRLLPVLPNDSRIANEDTTLPVGGGADGKSPVFVPSGAMVTFSIMALQRRKDLWGADAEDFRPERWEKEEEKASWKFVPFLKGPRICLGHELAINEAGYVLARMAQEFEKLSRVDDDPWVESVSIGTTSANGAKVVAVF</sequence>
<comment type="cofactor">
    <cofactor evidence="1">
        <name>heme</name>
        <dbReference type="ChEBI" id="CHEBI:30413"/>
    </cofactor>
</comment>
<dbReference type="Proteomes" id="UP000254866">
    <property type="component" value="Unassembled WGS sequence"/>
</dbReference>
<dbReference type="GO" id="GO:0016712">
    <property type="term" value="F:oxidoreductase activity, acting on paired donors, with incorporation or reduction of molecular oxygen, reduced flavin or flavoprotein as one donor, and incorporation of one atom of oxygen"/>
    <property type="evidence" value="ECO:0007669"/>
    <property type="project" value="InterPro"/>
</dbReference>
<dbReference type="STRING" id="2656787.A0A370TY30"/>
<dbReference type="GO" id="GO:0005506">
    <property type="term" value="F:iron ion binding"/>
    <property type="evidence" value="ECO:0007669"/>
    <property type="project" value="InterPro"/>
</dbReference>
<reference evidence="8 9" key="1">
    <citation type="journal article" date="2018" name="IMA Fungus">
        <title>IMA Genome-F 9: Draft genome sequence of Annulohypoxylon stygium, Aspergillus mulundensis, Berkeleyomyces basicola (syn. Thielaviopsis basicola), Ceratocystis smalleyi, two Cercospora beticola strains, Coleophoma cylindrospora, Fusarium fracticaudum, Phialophora cf. hyalina, and Morchella septimelata.</title>
        <authorList>
            <person name="Wingfield B.D."/>
            <person name="Bills G.F."/>
            <person name="Dong Y."/>
            <person name="Huang W."/>
            <person name="Nel W.J."/>
            <person name="Swalarsk-Parry B.S."/>
            <person name="Vaghefi N."/>
            <person name="Wilken P.M."/>
            <person name="An Z."/>
            <person name="de Beer Z.W."/>
            <person name="De Vos L."/>
            <person name="Chen L."/>
            <person name="Duong T.A."/>
            <person name="Gao Y."/>
            <person name="Hammerbacher A."/>
            <person name="Kikkert J.R."/>
            <person name="Li Y."/>
            <person name="Li H."/>
            <person name="Li K."/>
            <person name="Li Q."/>
            <person name="Liu X."/>
            <person name="Ma X."/>
            <person name="Naidoo K."/>
            <person name="Pethybridge S.J."/>
            <person name="Sun J."/>
            <person name="Steenkamp E.T."/>
            <person name="van der Nest M.A."/>
            <person name="van Wyk S."/>
            <person name="Wingfield M.J."/>
            <person name="Xiong C."/>
            <person name="Yue Q."/>
            <person name="Zhang X."/>
        </authorList>
    </citation>
    <scope>NUCLEOTIDE SEQUENCE [LARGE SCALE GENOMIC DNA]</scope>
    <source>
        <strain evidence="8 9">BP 5553</strain>
    </source>
</reference>
<dbReference type="AlphaFoldDB" id="A0A370TY30"/>
<dbReference type="PRINTS" id="PR00385">
    <property type="entry name" value="P450"/>
</dbReference>
<protein>
    <recommendedName>
        <fullName evidence="10">Cytochrome P450</fullName>
    </recommendedName>
</protein>
<dbReference type="OrthoDB" id="1470350at2759"/>
<evidence type="ECO:0000256" key="2">
    <source>
        <dbReference type="ARBA" id="ARBA00010617"/>
    </source>
</evidence>
<keyword evidence="7" id="KW-0472">Membrane</keyword>
<dbReference type="SUPFAM" id="SSF48264">
    <property type="entry name" value="Cytochrome P450"/>
    <property type="match status" value="1"/>
</dbReference>
<keyword evidence="5" id="KW-0408">Iron</keyword>
<dbReference type="Gene3D" id="1.10.630.10">
    <property type="entry name" value="Cytochrome P450"/>
    <property type="match status" value="1"/>
</dbReference>
<proteinExistence type="inferred from homology"/>
<dbReference type="InterPro" id="IPR002974">
    <property type="entry name" value="Cyt_P450_E_CYP52_ascomycetes"/>
</dbReference>
<accession>A0A370TY30</accession>
<feature type="transmembrane region" description="Helical" evidence="7">
    <location>
        <begin position="12"/>
        <end position="30"/>
    </location>
</feature>
<dbReference type="CDD" id="cd11063">
    <property type="entry name" value="CYP52"/>
    <property type="match status" value="1"/>
</dbReference>
<dbReference type="InterPro" id="IPR036396">
    <property type="entry name" value="Cyt_P450_sf"/>
</dbReference>
<dbReference type="GO" id="GO:0020037">
    <property type="term" value="F:heme binding"/>
    <property type="evidence" value="ECO:0007669"/>
    <property type="project" value="InterPro"/>
</dbReference>
<keyword evidence="6" id="KW-0503">Monooxygenase</keyword>
<comment type="caution">
    <text evidence="8">The sequence shown here is derived from an EMBL/GenBank/DDBJ whole genome shotgun (WGS) entry which is preliminary data.</text>
</comment>
<keyword evidence="7" id="KW-1133">Transmembrane helix</keyword>